<keyword evidence="4" id="KW-0812">Transmembrane</keyword>
<keyword evidence="4" id="KW-1133">Transmembrane helix</keyword>
<dbReference type="GO" id="GO:0005154">
    <property type="term" value="F:epidermal growth factor receptor binding"/>
    <property type="evidence" value="ECO:0007669"/>
    <property type="project" value="TreeGrafter"/>
</dbReference>
<comment type="caution">
    <text evidence="3">Lacks conserved residue(s) required for the propagation of feature annotation.</text>
</comment>
<dbReference type="SUPFAM" id="SSF57196">
    <property type="entry name" value="EGF/Laminin"/>
    <property type="match status" value="1"/>
</dbReference>
<dbReference type="GO" id="GO:0007173">
    <property type="term" value="P:epidermal growth factor receptor signaling pathway"/>
    <property type="evidence" value="ECO:0007669"/>
    <property type="project" value="TreeGrafter"/>
</dbReference>
<evidence type="ECO:0000256" key="2">
    <source>
        <dbReference type="ARBA" id="ARBA00023157"/>
    </source>
</evidence>
<evidence type="ECO:0000256" key="1">
    <source>
        <dbReference type="ARBA" id="ARBA00022536"/>
    </source>
</evidence>
<sequence>MTTGHGVPCTEKEQGFCMNGGICYSIGSNQLCKCINNYTGERCEGILLASVEREAKSDFSINFLVLGFFLGLLFLGFIYFCCRRKSKNRNEDEP</sequence>
<dbReference type="PANTHER" id="PTHR10740:SF15">
    <property type="entry name" value="EGF-LIKE DOMAIN-CONTAINING PROTEIN"/>
    <property type="match status" value="1"/>
</dbReference>
<dbReference type="InterPro" id="IPR000742">
    <property type="entry name" value="EGF"/>
</dbReference>
<protein>
    <recommendedName>
        <fullName evidence="5">EGF-like domain-containing protein</fullName>
    </recommendedName>
</protein>
<dbReference type="Proteomes" id="UP001181693">
    <property type="component" value="Unassembled WGS sequence"/>
</dbReference>
<keyword evidence="2 3" id="KW-1015">Disulfide bond</keyword>
<evidence type="ECO:0000313" key="6">
    <source>
        <dbReference type="EMBL" id="DBA31515.1"/>
    </source>
</evidence>
<reference evidence="6" key="1">
    <citation type="thesis" date="2020" institute="ProQuest LLC" country="789 East Eisenhower Parkway, Ann Arbor, MI, USA">
        <title>Comparative Genomics and Chromosome Evolution.</title>
        <authorList>
            <person name="Mudd A.B."/>
        </authorList>
    </citation>
    <scope>NUCLEOTIDE SEQUENCE</scope>
    <source>
        <strain evidence="6">1538</strain>
        <tissue evidence="6">Blood</tissue>
    </source>
</reference>
<proteinExistence type="predicted"/>
<comment type="caution">
    <text evidence="6">The sequence shown here is derived from an EMBL/GenBank/DDBJ whole genome shotgun (WGS) entry which is preliminary data.</text>
</comment>
<dbReference type="EMBL" id="DYDO01000002">
    <property type="protein sequence ID" value="DBA31515.1"/>
    <property type="molecule type" value="Genomic_DNA"/>
</dbReference>
<name>A0AAV3B6E7_PYXAD</name>
<keyword evidence="4" id="KW-0472">Membrane</keyword>
<keyword evidence="1 3" id="KW-0245">EGF-like domain</keyword>
<dbReference type="PROSITE" id="PS00022">
    <property type="entry name" value="EGF_1"/>
    <property type="match status" value="1"/>
</dbReference>
<dbReference type="PROSITE" id="PS50026">
    <property type="entry name" value="EGF_3"/>
    <property type="match status" value="1"/>
</dbReference>
<organism evidence="6 7">
    <name type="scientific">Pyxicephalus adspersus</name>
    <name type="common">African bullfrog</name>
    <dbReference type="NCBI Taxonomy" id="30357"/>
    <lineage>
        <taxon>Eukaryota</taxon>
        <taxon>Metazoa</taxon>
        <taxon>Chordata</taxon>
        <taxon>Craniata</taxon>
        <taxon>Vertebrata</taxon>
        <taxon>Euteleostomi</taxon>
        <taxon>Amphibia</taxon>
        <taxon>Batrachia</taxon>
        <taxon>Anura</taxon>
        <taxon>Neobatrachia</taxon>
        <taxon>Ranoidea</taxon>
        <taxon>Pyxicephalidae</taxon>
        <taxon>Pyxicephalinae</taxon>
        <taxon>Pyxicephalus</taxon>
    </lineage>
</organism>
<feature type="transmembrane region" description="Helical" evidence="4">
    <location>
        <begin position="59"/>
        <end position="80"/>
    </location>
</feature>
<dbReference type="GO" id="GO:0008083">
    <property type="term" value="F:growth factor activity"/>
    <property type="evidence" value="ECO:0007669"/>
    <property type="project" value="TreeGrafter"/>
</dbReference>
<dbReference type="PANTHER" id="PTHR10740">
    <property type="entry name" value="TRANSFORMING GROWTH FACTOR ALPHA"/>
    <property type="match status" value="1"/>
</dbReference>
<evidence type="ECO:0000313" key="7">
    <source>
        <dbReference type="Proteomes" id="UP001181693"/>
    </source>
</evidence>
<dbReference type="GO" id="GO:0008284">
    <property type="term" value="P:positive regulation of cell population proliferation"/>
    <property type="evidence" value="ECO:0007669"/>
    <property type="project" value="TreeGrafter"/>
</dbReference>
<feature type="disulfide bond" evidence="3">
    <location>
        <begin position="34"/>
        <end position="43"/>
    </location>
</feature>
<dbReference type="GO" id="GO:0005615">
    <property type="term" value="C:extracellular space"/>
    <property type="evidence" value="ECO:0007669"/>
    <property type="project" value="TreeGrafter"/>
</dbReference>
<dbReference type="Gene3D" id="2.10.25.10">
    <property type="entry name" value="Laminin"/>
    <property type="match status" value="1"/>
</dbReference>
<dbReference type="AlphaFoldDB" id="A0AAV3B6E7"/>
<keyword evidence="7" id="KW-1185">Reference proteome</keyword>
<evidence type="ECO:0000256" key="3">
    <source>
        <dbReference type="PROSITE-ProRule" id="PRU00076"/>
    </source>
</evidence>
<evidence type="ECO:0000256" key="4">
    <source>
        <dbReference type="SAM" id="Phobius"/>
    </source>
</evidence>
<gene>
    <name evidence="6" type="ORF">GDO54_007351</name>
</gene>
<evidence type="ECO:0000259" key="5">
    <source>
        <dbReference type="PROSITE" id="PS50026"/>
    </source>
</evidence>
<feature type="domain" description="EGF-like" evidence="5">
    <location>
        <begin position="5"/>
        <end position="44"/>
    </location>
</feature>
<accession>A0AAV3B6E7</accession>
<dbReference type="GO" id="GO:0045840">
    <property type="term" value="P:positive regulation of mitotic nuclear division"/>
    <property type="evidence" value="ECO:0007669"/>
    <property type="project" value="TreeGrafter"/>
</dbReference>